<dbReference type="InterPro" id="IPR025857">
    <property type="entry name" value="MacB_PCD"/>
</dbReference>
<feature type="domain" description="ABC3 transporter permease C-terminal" evidence="7">
    <location>
        <begin position="669"/>
        <end position="781"/>
    </location>
</feature>
<feature type="transmembrane region" description="Helical" evidence="6">
    <location>
        <begin position="750"/>
        <end position="770"/>
    </location>
</feature>
<protein>
    <submittedName>
        <fullName evidence="9">ABC transporter permease</fullName>
    </submittedName>
</protein>
<dbReference type="Pfam" id="PF12704">
    <property type="entry name" value="MacB_PCD"/>
    <property type="match status" value="2"/>
</dbReference>
<dbReference type="GO" id="GO:0022857">
    <property type="term" value="F:transmembrane transporter activity"/>
    <property type="evidence" value="ECO:0007669"/>
    <property type="project" value="TreeGrafter"/>
</dbReference>
<dbReference type="InterPro" id="IPR050250">
    <property type="entry name" value="Macrolide_Exporter_MacB"/>
</dbReference>
<dbReference type="GO" id="GO:0005886">
    <property type="term" value="C:plasma membrane"/>
    <property type="evidence" value="ECO:0007669"/>
    <property type="project" value="UniProtKB-SubCell"/>
</dbReference>
<dbReference type="RefSeq" id="WP_146857297.1">
    <property type="nucleotide sequence ID" value="NZ_BKAU01000001.1"/>
</dbReference>
<keyword evidence="2" id="KW-1003">Cell membrane</keyword>
<dbReference type="PANTHER" id="PTHR30572:SF18">
    <property type="entry name" value="ABC-TYPE MACROLIDE FAMILY EXPORT SYSTEM PERMEASE COMPONENT 2"/>
    <property type="match status" value="1"/>
</dbReference>
<keyword evidence="3 6" id="KW-0812">Transmembrane</keyword>
<organism evidence="9 10">
    <name type="scientific">Chitinophaga cymbidii</name>
    <dbReference type="NCBI Taxonomy" id="1096750"/>
    <lineage>
        <taxon>Bacteria</taxon>
        <taxon>Pseudomonadati</taxon>
        <taxon>Bacteroidota</taxon>
        <taxon>Chitinophagia</taxon>
        <taxon>Chitinophagales</taxon>
        <taxon>Chitinophagaceae</taxon>
        <taxon>Chitinophaga</taxon>
    </lineage>
</organism>
<dbReference type="Proteomes" id="UP000321436">
    <property type="component" value="Unassembled WGS sequence"/>
</dbReference>
<evidence type="ECO:0000313" key="9">
    <source>
        <dbReference type="EMBL" id="GEP93785.1"/>
    </source>
</evidence>
<keyword evidence="4 6" id="KW-1133">Transmembrane helix</keyword>
<feature type="domain" description="MacB-like periplasmic core" evidence="8">
    <location>
        <begin position="430"/>
        <end position="633"/>
    </location>
</feature>
<feature type="transmembrane region" description="Helical" evidence="6">
    <location>
        <begin position="666"/>
        <end position="690"/>
    </location>
</feature>
<feature type="transmembrane region" description="Helical" evidence="6">
    <location>
        <begin position="375"/>
        <end position="402"/>
    </location>
</feature>
<feature type="transmembrane region" description="Helical" evidence="6">
    <location>
        <begin position="718"/>
        <end position="738"/>
    </location>
</feature>
<proteinExistence type="predicted"/>
<dbReference type="Pfam" id="PF02687">
    <property type="entry name" value="FtsX"/>
    <property type="match status" value="2"/>
</dbReference>
<evidence type="ECO:0000256" key="4">
    <source>
        <dbReference type="ARBA" id="ARBA00022989"/>
    </source>
</evidence>
<dbReference type="OrthoDB" id="5933722at2"/>
<comment type="caution">
    <text evidence="9">The sequence shown here is derived from an EMBL/GenBank/DDBJ whole genome shotgun (WGS) entry which is preliminary data.</text>
</comment>
<feature type="domain" description="ABC3 transporter permease C-terminal" evidence="7">
    <location>
        <begin position="287"/>
        <end position="399"/>
    </location>
</feature>
<feature type="transmembrane region" description="Helical" evidence="6">
    <location>
        <begin position="281"/>
        <end position="303"/>
    </location>
</feature>
<dbReference type="PANTHER" id="PTHR30572">
    <property type="entry name" value="MEMBRANE COMPONENT OF TRANSPORTER-RELATED"/>
    <property type="match status" value="1"/>
</dbReference>
<evidence type="ECO:0000259" key="8">
    <source>
        <dbReference type="Pfam" id="PF12704"/>
    </source>
</evidence>
<evidence type="ECO:0000256" key="5">
    <source>
        <dbReference type="ARBA" id="ARBA00023136"/>
    </source>
</evidence>
<dbReference type="InterPro" id="IPR003838">
    <property type="entry name" value="ABC3_permease_C"/>
</dbReference>
<dbReference type="AlphaFoldDB" id="A0A512RDK1"/>
<evidence type="ECO:0000313" key="10">
    <source>
        <dbReference type="Proteomes" id="UP000321436"/>
    </source>
</evidence>
<gene>
    <name evidence="9" type="ORF">CCY01nite_00450</name>
</gene>
<reference evidence="9 10" key="1">
    <citation type="submission" date="2019-07" db="EMBL/GenBank/DDBJ databases">
        <title>Whole genome shotgun sequence of Chitinophaga cymbidii NBRC 109752.</title>
        <authorList>
            <person name="Hosoyama A."/>
            <person name="Uohara A."/>
            <person name="Ohji S."/>
            <person name="Ichikawa N."/>
        </authorList>
    </citation>
    <scope>NUCLEOTIDE SEQUENCE [LARGE SCALE GENOMIC DNA]</scope>
    <source>
        <strain evidence="9 10">NBRC 109752</strain>
    </source>
</reference>
<feature type="transmembrane region" description="Helical" evidence="6">
    <location>
        <begin position="328"/>
        <end position="355"/>
    </location>
</feature>
<evidence type="ECO:0000256" key="3">
    <source>
        <dbReference type="ARBA" id="ARBA00022692"/>
    </source>
</evidence>
<dbReference type="EMBL" id="BKAU01000001">
    <property type="protein sequence ID" value="GEP93785.1"/>
    <property type="molecule type" value="Genomic_DNA"/>
</dbReference>
<feature type="domain" description="MacB-like periplasmic core" evidence="8">
    <location>
        <begin position="20"/>
        <end position="241"/>
    </location>
</feature>
<evidence type="ECO:0000259" key="7">
    <source>
        <dbReference type="Pfam" id="PF02687"/>
    </source>
</evidence>
<sequence length="789" mass="88519">MLKNYFLIAWRTIRQNKTLSFINIFGLSTGMAFALLIGLWVKHETSFNKFNEHAERIGIMRKNTQFNNEKATQVATPLPLHDELKNNYPEVERATRMDWGNGHSLMHGDSKYSKRGRYVDPDFLKMSSLPLLQGNIETALNDPNSIILSQSLAATMFRGQNPLGKIVRIDNQYNVQVTGVIADAPSNFSFGYEFLAPFEFKVLNIDFVKNAKTQWSNNFLMNLVELKEGASMEAFSKKIERLIEQKDENNKGQRLFLQPLLRWHLYNDYRNWASVGGKIEYVRLLGIVGILVLLIACINFMNLSTARSGKRAREVGVRKAIGSQRSQLIVQFLTESMLTAFIAFLLALVLMWVVLPFLKDVGFEAIRINFSDLSLLASVLGVCILTGLIAGSYPALYLSSFLPVKVLKGTLRQGTGAAAFRKVLVVSQFAVSVGLIISTVIVFQQIRHAKERSVGYDPDNLITISASTDLIKQYAMLKQDLLNTGFLEAVSKSSSPMTGVNNNWGGFSWEGYDPSANIAMDVVMTEWDYEKTVGLRLKQGRAFSKEFRTDSSAVIINEAAMKVIGFKEPLGKIIRLNDQPLTIIGVNENVIMRDPFKSVVPTVIIFNPDNVSDILLRLKPGRDVRQALAAIQPVVERYNPSLPFAYNFVDEEYGKKFAMENQVGKLAGIFAVLAIFISCLGLFGLAMFMAERRTKEIGIRKVLGASLADVWMLLSKEFVWLVLAGCLIASPLAFWLMQNWLRHYDYRIDISWWIFILAGSLAVVIALLTVSTQAVKAAMLNPVKSLRSE</sequence>
<keyword evidence="10" id="KW-1185">Reference proteome</keyword>
<keyword evidence="5 6" id="KW-0472">Membrane</keyword>
<feature type="transmembrane region" description="Helical" evidence="6">
    <location>
        <begin position="423"/>
        <end position="443"/>
    </location>
</feature>
<name>A0A512RDK1_9BACT</name>
<evidence type="ECO:0000256" key="2">
    <source>
        <dbReference type="ARBA" id="ARBA00022475"/>
    </source>
</evidence>
<evidence type="ECO:0000256" key="6">
    <source>
        <dbReference type="SAM" id="Phobius"/>
    </source>
</evidence>
<comment type="subcellular location">
    <subcellularLocation>
        <location evidence="1">Cell membrane</location>
        <topology evidence="1">Multi-pass membrane protein</topology>
    </subcellularLocation>
</comment>
<feature type="transmembrane region" description="Helical" evidence="6">
    <location>
        <begin position="21"/>
        <end position="41"/>
    </location>
</feature>
<evidence type="ECO:0000256" key="1">
    <source>
        <dbReference type="ARBA" id="ARBA00004651"/>
    </source>
</evidence>
<accession>A0A512RDK1</accession>